<keyword evidence="1" id="KW-0378">Hydrolase</keyword>
<keyword evidence="4" id="KW-1185">Reference proteome</keyword>
<dbReference type="GO" id="GO:0004190">
    <property type="term" value="F:aspartic-type endopeptidase activity"/>
    <property type="evidence" value="ECO:0007669"/>
    <property type="project" value="InterPro"/>
</dbReference>
<dbReference type="AlphaFoldDB" id="A0A183ACP9"/>
<reference evidence="3 4" key="2">
    <citation type="submission" date="2018-11" db="EMBL/GenBank/DDBJ databases">
        <authorList>
            <consortium name="Pathogen Informatics"/>
        </authorList>
    </citation>
    <scope>NUCLEOTIDE SEQUENCE [LARGE SCALE GENOMIC DNA]</scope>
    <source>
        <strain evidence="3 4">Egypt</strain>
    </source>
</reference>
<dbReference type="Proteomes" id="UP000272942">
    <property type="component" value="Unassembled WGS sequence"/>
</dbReference>
<evidence type="ECO:0000313" key="4">
    <source>
        <dbReference type="Proteomes" id="UP000272942"/>
    </source>
</evidence>
<evidence type="ECO:0000313" key="5">
    <source>
        <dbReference type="WBParaSite" id="ECPE_0000474601-mRNA-1"/>
    </source>
</evidence>
<gene>
    <name evidence="3" type="ORF">ECPE_LOCUS4734</name>
</gene>
<dbReference type="PANTHER" id="PTHR33198">
    <property type="entry name" value="ANK_REP_REGION DOMAIN-CONTAINING PROTEIN-RELATED"/>
    <property type="match status" value="1"/>
</dbReference>
<evidence type="ECO:0000259" key="2">
    <source>
        <dbReference type="PROSITE" id="PS50175"/>
    </source>
</evidence>
<dbReference type="InterPro" id="IPR021109">
    <property type="entry name" value="Peptidase_aspartic_dom_sf"/>
</dbReference>
<dbReference type="PROSITE" id="PS50175">
    <property type="entry name" value="ASP_PROT_RETROV"/>
    <property type="match status" value="1"/>
</dbReference>
<dbReference type="OrthoDB" id="5982854at2759"/>
<feature type="domain" description="Peptidase A2" evidence="2">
    <location>
        <begin position="241"/>
        <end position="317"/>
    </location>
</feature>
<accession>A0A183ACP9</accession>
<organism evidence="5">
    <name type="scientific">Echinostoma caproni</name>
    <dbReference type="NCBI Taxonomy" id="27848"/>
    <lineage>
        <taxon>Eukaryota</taxon>
        <taxon>Metazoa</taxon>
        <taxon>Spiralia</taxon>
        <taxon>Lophotrochozoa</taxon>
        <taxon>Platyhelminthes</taxon>
        <taxon>Trematoda</taxon>
        <taxon>Digenea</taxon>
        <taxon>Plagiorchiida</taxon>
        <taxon>Echinostomata</taxon>
        <taxon>Echinostomatoidea</taxon>
        <taxon>Echinostomatidae</taxon>
        <taxon>Echinostoma</taxon>
    </lineage>
</organism>
<dbReference type="EMBL" id="UZAN01041590">
    <property type="protein sequence ID" value="VDP73507.1"/>
    <property type="molecule type" value="Genomic_DNA"/>
</dbReference>
<name>A0A183ACP9_9TREM</name>
<proteinExistence type="predicted"/>
<dbReference type="GO" id="GO:0006508">
    <property type="term" value="P:proteolysis"/>
    <property type="evidence" value="ECO:0007669"/>
    <property type="project" value="InterPro"/>
</dbReference>
<dbReference type="PANTHER" id="PTHR33198:SF20">
    <property type="entry name" value="RETROTRANSPOSON GAG DOMAIN-CONTAINING PROTEIN"/>
    <property type="match status" value="1"/>
</dbReference>
<dbReference type="SUPFAM" id="SSF50630">
    <property type="entry name" value="Acid proteases"/>
    <property type="match status" value="1"/>
</dbReference>
<evidence type="ECO:0000256" key="1">
    <source>
        <dbReference type="ARBA" id="ARBA00022801"/>
    </source>
</evidence>
<dbReference type="InterPro" id="IPR001995">
    <property type="entry name" value="Peptidase_A2_cat"/>
</dbReference>
<evidence type="ECO:0000313" key="3">
    <source>
        <dbReference type="EMBL" id="VDP73507.1"/>
    </source>
</evidence>
<protein>
    <submittedName>
        <fullName evidence="5">Peptidase A2 domain-containing protein</fullName>
    </submittedName>
</protein>
<reference evidence="5" key="1">
    <citation type="submission" date="2016-06" db="UniProtKB">
        <authorList>
            <consortium name="WormBaseParasite"/>
        </authorList>
    </citation>
    <scope>IDENTIFICATION</scope>
</reference>
<dbReference type="WBParaSite" id="ECPE_0000474601-mRNA-1">
    <property type="protein sequence ID" value="ECPE_0000474601-mRNA-1"/>
    <property type="gene ID" value="ECPE_0000474601"/>
</dbReference>
<sequence length="319" mass="36211">MNRESSPVQLALFRHTFGPAALRVINGLTYSPDKERGDWQVVVVKMEQYCLGESNETCERYIFNRRRPQHGESLDAFVLWLKSLDRSCNFFACLEKRLIRDRIVVGLRNSAVVKRRLKIPKLRLKPCINICRSEEAAWKHMETLTTTEDYGLCKIASENRTHSTVACRFCGRIHLMGRSNCPAWGKTCDNCKKRNHFAAKCFGKKKSTSEHHVQAVDHVSVVQLPAKRKGIFANMLMNGEVTFQLDSGASVNIISRNRVYDTKLDPTQTRLVMWNGANVEPKGQTTTTLKNPRNGVSSVVSFVVVESVYVPILGYESIE</sequence>